<reference evidence="4" key="1">
    <citation type="submission" date="2022-10" db="EMBL/GenBank/DDBJ databases">
        <title>Genome assembly of Pristionchus species.</title>
        <authorList>
            <person name="Yoshida K."/>
            <person name="Sommer R.J."/>
        </authorList>
    </citation>
    <scope>NUCLEOTIDE SEQUENCE [LARGE SCALE GENOMIC DNA]</scope>
    <source>
        <strain evidence="4">RS5460</strain>
    </source>
</reference>
<feature type="non-terminal residue" evidence="3">
    <location>
        <position position="94"/>
    </location>
</feature>
<dbReference type="GO" id="GO:0016020">
    <property type="term" value="C:membrane"/>
    <property type="evidence" value="ECO:0007669"/>
    <property type="project" value="InterPro"/>
</dbReference>
<organism evidence="3 4">
    <name type="scientific">Pristionchus mayeri</name>
    <dbReference type="NCBI Taxonomy" id="1317129"/>
    <lineage>
        <taxon>Eukaryota</taxon>
        <taxon>Metazoa</taxon>
        <taxon>Ecdysozoa</taxon>
        <taxon>Nematoda</taxon>
        <taxon>Chromadorea</taxon>
        <taxon>Rhabditida</taxon>
        <taxon>Rhabditina</taxon>
        <taxon>Diplogasteromorpha</taxon>
        <taxon>Diplogasteroidea</taxon>
        <taxon>Neodiplogasteridae</taxon>
        <taxon>Pristionchus</taxon>
    </lineage>
</organism>
<dbReference type="PANTHER" id="PTHR23128:SF132">
    <property type="entry name" value="SERPENTINE RECEPTOR, CLASS E (EPSILON)-RELATED"/>
    <property type="match status" value="1"/>
</dbReference>
<dbReference type="AlphaFoldDB" id="A0AAN5I2X3"/>
<dbReference type="GO" id="GO:0007606">
    <property type="term" value="P:sensory perception of chemical stimulus"/>
    <property type="evidence" value="ECO:0007669"/>
    <property type="project" value="InterPro"/>
</dbReference>
<keyword evidence="4" id="KW-1185">Reference proteome</keyword>
<name>A0AAN5I2X3_9BILA</name>
<keyword evidence="2" id="KW-1133">Transmembrane helix</keyword>
<evidence type="ECO:0000313" key="4">
    <source>
        <dbReference type="Proteomes" id="UP001328107"/>
    </source>
</evidence>
<proteinExistence type="inferred from homology"/>
<dbReference type="Proteomes" id="UP001328107">
    <property type="component" value="Unassembled WGS sequence"/>
</dbReference>
<gene>
    <name evidence="3" type="ORF">PMAYCL1PPCAC_20188</name>
</gene>
<feature type="transmembrane region" description="Helical" evidence="2">
    <location>
        <begin position="36"/>
        <end position="60"/>
    </location>
</feature>
<keyword evidence="2" id="KW-0812">Transmembrane</keyword>
<evidence type="ECO:0000256" key="1">
    <source>
        <dbReference type="ARBA" id="ARBA00006803"/>
    </source>
</evidence>
<dbReference type="Pfam" id="PF03125">
    <property type="entry name" value="Sre"/>
    <property type="match status" value="1"/>
</dbReference>
<dbReference type="EMBL" id="BTRK01000004">
    <property type="protein sequence ID" value="GMR49993.1"/>
    <property type="molecule type" value="Genomic_DNA"/>
</dbReference>
<comment type="caution">
    <text evidence="3">The sequence shown here is derived from an EMBL/GenBank/DDBJ whole genome shotgun (WGS) entry which is preliminary data.</text>
</comment>
<evidence type="ECO:0000256" key="2">
    <source>
        <dbReference type="SAM" id="Phobius"/>
    </source>
</evidence>
<protein>
    <submittedName>
        <fullName evidence="3">Uncharacterized protein</fullName>
    </submittedName>
</protein>
<comment type="similarity">
    <text evidence="1">Belongs to the nematode receptor-like protein sre family.</text>
</comment>
<accession>A0AAN5I2X3</accession>
<dbReference type="InterPro" id="IPR004151">
    <property type="entry name" value="7TM_GPCR_serpentine_rcpt_Sre"/>
</dbReference>
<dbReference type="PANTHER" id="PTHR23128">
    <property type="entry name" value="SERPENTINE RECEPTOR, CLASS E (EPSILON)-RELATED"/>
    <property type="match status" value="1"/>
</dbReference>
<evidence type="ECO:0000313" key="3">
    <source>
        <dbReference type="EMBL" id="GMR49993.1"/>
    </source>
</evidence>
<sequence>AFYFLEDYEKNRRSWIDEALLSVKITTSSVMSILNIFGLISNAYAVLICIFLFILSIVGFSRLRTLNKRKIAEVKDIRTRSRYTLSLRYQIMEN</sequence>
<feature type="non-terminal residue" evidence="3">
    <location>
        <position position="1"/>
    </location>
</feature>
<keyword evidence="2" id="KW-0472">Membrane</keyword>